<keyword evidence="2" id="KW-1185">Reference proteome</keyword>
<dbReference type="Proteomes" id="UP001055879">
    <property type="component" value="Linkage Group LG17"/>
</dbReference>
<evidence type="ECO:0000313" key="1">
    <source>
        <dbReference type="EMBL" id="KAI3667426.1"/>
    </source>
</evidence>
<sequence length="410" mass="47437">MPVTISHKKFIAYAMQKCGIEGSAVWKLVFRNDDGSMVELTNDREICGFMQFAAQSEIPPTLFVYAAPLMCDEGDDEDDDGGDDEETQPEEEKEEEEEEHQEIRFAGVADDRNHVFTMGISDMDRSDTDNDEDEEVETYTLAINHLYGIIIGYHQGWRARCRALLIVRGTPEESYERLPTYLYNLELQNPGTRTRIRTDSKERFEMCFAALGCAMKRNLLTSMAEKIILRRAGKSMTWRVSGIGYDKFQVWDTHHHETVDMVNHVCSCLQWKYFGLPYDHAIVAARCMGHRDGSDLAISVSTRPPSAMLSTVNNQETYRETKKAIEKSETEIEQLTEEWKEMIAKKDGHLKRIDEEEKAIKRLKREIKDKESRIRRENLEVHKIVKDFAVLQAKVTEKQNWIDQCKALYP</sequence>
<name>A0ACB8XMG6_ARCLA</name>
<organism evidence="1 2">
    <name type="scientific">Arctium lappa</name>
    <name type="common">Greater burdock</name>
    <name type="synonym">Lappa major</name>
    <dbReference type="NCBI Taxonomy" id="4217"/>
    <lineage>
        <taxon>Eukaryota</taxon>
        <taxon>Viridiplantae</taxon>
        <taxon>Streptophyta</taxon>
        <taxon>Embryophyta</taxon>
        <taxon>Tracheophyta</taxon>
        <taxon>Spermatophyta</taxon>
        <taxon>Magnoliopsida</taxon>
        <taxon>eudicotyledons</taxon>
        <taxon>Gunneridae</taxon>
        <taxon>Pentapetalae</taxon>
        <taxon>asterids</taxon>
        <taxon>campanulids</taxon>
        <taxon>Asterales</taxon>
        <taxon>Asteraceae</taxon>
        <taxon>Carduoideae</taxon>
        <taxon>Cardueae</taxon>
        <taxon>Arctiinae</taxon>
        <taxon>Arctium</taxon>
    </lineage>
</organism>
<reference evidence="1 2" key="2">
    <citation type="journal article" date="2022" name="Mol. Ecol. Resour.">
        <title>The genomes of chicory, endive, great burdock and yacon provide insights into Asteraceae paleo-polyploidization history and plant inulin production.</title>
        <authorList>
            <person name="Fan W."/>
            <person name="Wang S."/>
            <person name="Wang H."/>
            <person name="Wang A."/>
            <person name="Jiang F."/>
            <person name="Liu H."/>
            <person name="Zhao H."/>
            <person name="Xu D."/>
            <person name="Zhang Y."/>
        </authorList>
    </citation>
    <scope>NUCLEOTIDE SEQUENCE [LARGE SCALE GENOMIC DNA]</scope>
    <source>
        <strain evidence="2">cv. Niubang</strain>
    </source>
</reference>
<gene>
    <name evidence="1" type="ORF">L6452_42483</name>
</gene>
<reference evidence="2" key="1">
    <citation type="journal article" date="2022" name="Mol. Ecol. Resour.">
        <title>The genomes of chicory, endive, great burdock and yacon provide insights into Asteraceae palaeo-polyploidization history and plant inulin production.</title>
        <authorList>
            <person name="Fan W."/>
            <person name="Wang S."/>
            <person name="Wang H."/>
            <person name="Wang A."/>
            <person name="Jiang F."/>
            <person name="Liu H."/>
            <person name="Zhao H."/>
            <person name="Xu D."/>
            <person name="Zhang Y."/>
        </authorList>
    </citation>
    <scope>NUCLEOTIDE SEQUENCE [LARGE SCALE GENOMIC DNA]</scope>
    <source>
        <strain evidence="2">cv. Niubang</strain>
    </source>
</reference>
<comment type="caution">
    <text evidence="1">The sequence shown here is derived from an EMBL/GenBank/DDBJ whole genome shotgun (WGS) entry which is preliminary data.</text>
</comment>
<protein>
    <submittedName>
        <fullName evidence="1">Uncharacterized protein</fullName>
    </submittedName>
</protein>
<accession>A0ACB8XMG6</accession>
<dbReference type="EMBL" id="CM042063">
    <property type="protein sequence ID" value="KAI3667426.1"/>
    <property type="molecule type" value="Genomic_DNA"/>
</dbReference>
<proteinExistence type="predicted"/>
<evidence type="ECO:0000313" key="2">
    <source>
        <dbReference type="Proteomes" id="UP001055879"/>
    </source>
</evidence>